<dbReference type="SUPFAM" id="SSF52540">
    <property type="entry name" value="P-loop containing nucleoside triphosphate hydrolases"/>
    <property type="match status" value="1"/>
</dbReference>
<evidence type="ECO:0000313" key="5">
    <source>
        <dbReference type="EMBL" id="RPB25375.1"/>
    </source>
</evidence>
<dbReference type="PROSITE" id="PS50837">
    <property type="entry name" value="NACHT"/>
    <property type="match status" value="1"/>
</dbReference>
<dbReference type="Pfam" id="PF24809">
    <property type="entry name" value="DUF7708"/>
    <property type="match status" value="1"/>
</dbReference>
<dbReference type="InterPro" id="IPR027417">
    <property type="entry name" value="P-loop_NTPase"/>
</dbReference>
<dbReference type="InterPro" id="IPR036770">
    <property type="entry name" value="Ankyrin_rpt-contain_sf"/>
</dbReference>
<dbReference type="PROSITE" id="PS50088">
    <property type="entry name" value="ANK_REPEAT"/>
    <property type="match status" value="4"/>
</dbReference>
<dbReference type="SMART" id="SM00248">
    <property type="entry name" value="ANK"/>
    <property type="match status" value="7"/>
</dbReference>
<dbReference type="Pfam" id="PF12796">
    <property type="entry name" value="Ank_2"/>
    <property type="match status" value="2"/>
</dbReference>
<keyword evidence="1" id="KW-0677">Repeat</keyword>
<evidence type="ECO:0000256" key="2">
    <source>
        <dbReference type="PROSITE-ProRule" id="PRU00023"/>
    </source>
</evidence>
<reference evidence="5 6" key="1">
    <citation type="journal article" date="2018" name="Nat. Ecol. Evol.">
        <title>Pezizomycetes genomes reveal the molecular basis of ectomycorrhizal truffle lifestyle.</title>
        <authorList>
            <person name="Murat C."/>
            <person name="Payen T."/>
            <person name="Noel B."/>
            <person name="Kuo A."/>
            <person name="Morin E."/>
            <person name="Chen J."/>
            <person name="Kohler A."/>
            <person name="Krizsan K."/>
            <person name="Balestrini R."/>
            <person name="Da Silva C."/>
            <person name="Montanini B."/>
            <person name="Hainaut M."/>
            <person name="Levati E."/>
            <person name="Barry K.W."/>
            <person name="Belfiori B."/>
            <person name="Cichocki N."/>
            <person name="Clum A."/>
            <person name="Dockter R.B."/>
            <person name="Fauchery L."/>
            <person name="Guy J."/>
            <person name="Iotti M."/>
            <person name="Le Tacon F."/>
            <person name="Lindquist E.A."/>
            <person name="Lipzen A."/>
            <person name="Malagnac F."/>
            <person name="Mello A."/>
            <person name="Molinier V."/>
            <person name="Miyauchi S."/>
            <person name="Poulain J."/>
            <person name="Riccioni C."/>
            <person name="Rubini A."/>
            <person name="Sitrit Y."/>
            <person name="Splivallo R."/>
            <person name="Traeger S."/>
            <person name="Wang M."/>
            <person name="Zifcakova L."/>
            <person name="Wipf D."/>
            <person name="Zambonelli A."/>
            <person name="Paolocci F."/>
            <person name="Nowrousian M."/>
            <person name="Ottonello S."/>
            <person name="Baldrian P."/>
            <person name="Spatafora J.W."/>
            <person name="Henrissat B."/>
            <person name="Nagy L.G."/>
            <person name="Aury J.M."/>
            <person name="Wincker P."/>
            <person name="Grigoriev I.V."/>
            <person name="Bonfante P."/>
            <person name="Martin F.M."/>
        </authorList>
    </citation>
    <scope>NUCLEOTIDE SEQUENCE [LARGE SCALE GENOMIC DNA]</scope>
    <source>
        <strain evidence="5 6">ATCC MYA-4762</strain>
    </source>
</reference>
<evidence type="ECO:0000256" key="1">
    <source>
        <dbReference type="ARBA" id="ARBA00022737"/>
    </source>
</evidence>
<dbReference type="InterPro" id="IPR002110">
    <property type="entry name" value="Ankyrin_rpt"/>
</dbReference>
<dbReference type="InterPro" id="IPR007111">
    <property type="entry name" value="NACHT_NTPase"/>
</dbReference>
<dbReference type="InterPro" id="IPR056125">
    <property type="entry name" value="DUF7708"/>
</dbReference>
<dbReference type="Pfam" id="PF24883">
    <property type="entry name" value="NPHP3_N"/>
    <property type="match status" value="1"/>
</dbReference>
<dbReference type="InterPro" id="IPR056884">
    <property type="entry name" value="NPHP3-like_N"/>
</dbReference>
<dbReference type="SUPFAM" id="SSF48403">
    <property type="entry name" value="Ankyrin repeat"/>
    <property type="match status" value="1"/>
</dbReference>
<dbReference type="STRING" id="1051890.A0A3N4M559"/>
<name>A0A3N4M559_9PEZI</name>
<dbReference type="Gene3D" id="3.40.50.300">
    <property type="entry name" value="P-loop containing nucleotide triphosphate hydrolases"/>
    <property type="match status" value="1"/>
</dbReference>
<accession>A0A3N4M559</accession>
<feature type="region of interest" description="Disordered" evidence="3">
    <location>
        <begin position="977"/>
        <end position="1001"/>
    </location>
</feature>
<feature type="repeat" description="ANK" evidence="2">
    <location>
        <begin position="877"/>
        <end position="909"/>
    </location>
</feature>
<dbReference type="PANTHER" id="PTHR10039">
    <property type="entry name" value="AMELOGENIN"/>
    <property type="match status" value="1"/>
</dbReference>
<dbReference type="EMBL" id="ML121538">
    <property type="protein sequence ID" value="RPB25375.1"/>
    <property type="molecule type" value="Genomic_DNA"/>
</dbReference>
<evidence type="ECO:0000313" key="6">
    <source>
        <dbReference type="Proteomes" id="UP000267821"/>
    </source>
</evidence>
<protein>
    <recommendedName>
        <fullName evidence="4">NACHT domain-containing protein</fullName>
    </recommendedName>
</protein>
<dbReference type="Gene3D" id="1.25.40.20">
    <property type="entry name" value="Ankyrin repeat-containing domain"/>
    <property type="match status" value="1"/>
</dbReference>
<dbReference type="InParanoid" id="A0A3N4M559"/>
<gene>
    <name evidence="5" type="ORF">L211DRAFT_806760</name>
</gene>
<organism evidence="5 6">
    <name type="scientific">Terfezia boudieri ATCC MYA-4762</name>
    <dbReference type="NCBI Taxonomy" id="1051890"/>
    <lineage>
        <taxon>Eukaryota</taxon>
        <taxon>Fungi</taxon>
        <taxon>Dikarya</taxon>
        <taxon>Ascomycota</taxon>
        <taxon>Pezizomycotina</taxon>
        <taxon>Pezizomycetes</taxon>
        <taxon>Pezizales</taxon>
        <taxon>Pezizaceae</taxon>
        <taxon>Terfezia</taxon>
    </lineage>
</organism>
<dbReference type="Pfam" id="PF22939">
    <property type="entry name" value="WHD_GPIID"/>
    <property type="match status" value="1"/>
</dbReference>
<feature type="repeat" description="ANK" evidence="2">
    <location>
        <begin position="845"/>
        <end position="877"/>
    </location>
</feature>
<evidence type="ECO:0000259" key="4">
    <source>
        <dbReference type="PROSITE" id="PS50837"/>
    </source>
</evidence>
<feature type="domain" description="NACHT" evidence="4">
    <location>
        <begin position="224"/>
        <end position="390"/>
    </location>
</feature>
<feature type="compositionally biased region" description="Polar residues" evidence="3">
    <location>
        <begin position="982"/>
        <end position="993"/>
    </location>
</feature>
<feature type="repeat" description="ANK" evidence="2">
    <location>
        <begin position="910"/>
        <end position="942"/>
    </location>
</feature>
<proteinExistence type="predicted"/>
<keyword evidence="2" id="KW-0040">ANK repeat</keyword>
<dbReference type="PANTHER" id="PTHR10039:SF14">
    <property type="entry name" value="NACHT DOMAIN-CONTAINING PROTEIN"/>
    <property type="match status" value="1"/>
</dbReference>
<dbReference type="Proteomes" id="UP000267821">
    <property type="component" value="Unassembled WGS sequence"/>
</dbReference>
<feature type="repeat" description="ANK" evidence="2">
    <location>
        <begin position="745"/>
        <end position="777"/>
    </location>
</feature>
<sequence>MKIFKAKQWKYTDKKTGEVVVVSQRLDDVLGRIRQYSNIGSILVSSNPTIAALAWGGFNLLLQVAGSDAEMAVKVAEAMADIIDYIHIYQPYKEQYMHSETNSGKKVYDLLSRLYADIKNFCEQAVEYYQQSTARRIGKAVLTPFSIEFGPALKNIKNTTILIASAAASAEFEDNKRHQLLQWLSSVHYHDAHESQRRNRSAGTCDWLLQKDEFFHWKQANKSSLLWLHGNVGCGKSVLMSNVVDHLLSLPGRNPTTDPVTYFYCNYDDIETLPPSAILATILKQLVATRSSIPRALTAAFTLHQSKGSPSTKHALREIEAYLSDVLNSPGLETVYILLDGLDECPLTPKHHARHWDPRPEILRVLVGLINQFNLSSPMPKIKILVSSRPMVDIKYQLERYPNIAVEGTDNKPDIIKYITSHLAKSVSDGRAIRRPIQDEPALEQLIIDTLTDKVNGMFLWAKLLLDQICDENTVAAVRKALQNLPDDYQEVYLRILKNLEAHTPANRQLARLAIAWVFSAIRPLSVAELTEALVVDIPGRRFDQEAKCGGEVILEVCLNLIVTDTYNGNTYFRFVHFSVHEFFRELGHMDQEDFPPGLEPSPEFDFSVDVPEIREEILNTCLTYLSFDPFARGPWNNDTLFECRNSFDAFILQYPFLDYAAVFWTNHLGTTDVNDDLTSSISRLFDLQLNICLSFQVYWFRNLVDGFPLNIPPLHIASFFGLAEPLTVLLKSFGVKGANETDGLGRNALHWAVLNGHKKATELLLDADVEIKTIDKKGYNALGLASLTGHQEIVTTLLARRKNVYEQEKEQLAIALLAATQGSFGEVVEILLDAGADPNLHVNEDMDPLWYAAWKGDSEIVNKLLDAGAEVDSGRKYGNALQEAAASGSLEVAGILIAAGADIDAQGGTAGSALNAAAWRGYHDIVELLLNMDATIRFKDDKFGGALALAESMGHTKVVDLILEYAPDDLKAHRAAAVQAASGQQHNNTQQPVSPPKPINPLSDISVEGMEIAVRSLFATLEQGDLDTARLMMTFGANILNTAVDNEDIPFLNRFCETITLQTEAIQKIKNSELMDLIYGLFEGLFNKLQISAHRETILSSLRTALGSTLQSLMDQNYAPMLKGLVIYREKKVIDIISRETPNNAEVPLKFAGELIRIGVRVRGHTMIARGFARIYVNGVEALSKRGVATDVLDELVSSADTSKGGMLKSGTAREKQDLVVLCEVAHAAKMEGCLMVQKLVEAALVKLTKNVSTAEVDGALEERVKELLTPPVGSIASGEVWEHDVKPWWDCYQFI</sequence>
<evidence type="ECO:0000256" key="3">
    <source>
        <dbReference type="SAM" id="MobiDB-lite"/>
    </source>
</evidence>
<dbReference type="PRINTS" id="PR01415">
    <property type="entry name" value="ANKYRIN"/>
</dbReference>
<dbReference type="PROSITE" id="PS50297">
    <property type="entry name" value="ANK_REP_REGION"/>
    <property type="match status" value="2"/>
</dbReference>
<keyword evidence="6" id="KW-1185">Reference proteome</keyword>
<dbReference type="OrthoDB" id="195446at2759"/>
<dbReference type="InterPro" id="IPR054471">
    <property type="entry name" value="GPIID_WHD"/>
</dbReference>